<accession>A0A2Z3GV17</accession>
<protein>
    <submittedName>
        <fullName evidence="1">Uncharacterized protein</fullName>
    </submittedName>
</protein>
<name>A0A2Z3GV17_9BACT</name>
<dbReference type="EMBL" id="CP029145">
    <property type="protein sequence ID" value="AWM33254.1"/>
    <property type="molecule type" value="Genomic_DNA"/>
</dbReference>
<evidence type="ECO:0000313" key="1">
    <source>
        <dbReference type="EMBL" id="AWM33254.1"/>
    </source>
</evidence>
<dbReference type="KEGG" id="hnv:DDQ68_10970"/>
<evidence type="ECO:0000313" key="2">
    <source>
        <dbReference type="Proteomes" id="UP000245999"/>
    </source>
</evidence>
<keyword evidence="2" id="KW-1185">Reference proteome</keyword>
<reference evidence="2" key="1">
    <citation type="submission" date="2018-04" db="EMBL/GenBank/DDBJ databases">
        <title>Complete genome of Antarctic heterotrophic bacterium Hymenobacter nivis.</title>
        <authorList>
            <person name="Terashima M."/>
        </authorList>
    </citation>
    <scope>NUCLEOTIDE SEQUENCE [LARGE SCALE GENOMIC DNA]</scope>
    <source>
        <strain evidence="2">NBRC 111535</strain>
    </source>
</reference>
<proteinExistence type="predicted"/>
<dbReference type="AlphaFoldDB" id="A0A2Z3GV17"/>
<dbReference type="OrthoDB" id="8482192at2"/>
<gene>
    <name evidence="1" type="ORF">DDQ68_10970</name>
</gene>
<dbReference type="Proteomes" id="UP000245999">
    <property type="component" value="Chromosome"/>
</dbReference>
<organism evidence="1 2">
    <name type="scientific">Hymenobacter nivis</name>
    <dbReference type="NCBI Taxonomy" id="1850093"/>
    <lineage>
        <taxon>Bacteria</taxon>
        <taxon>Pseudomonadati</taxon>
        <taxon>Bacteroidota</taxon>
        <taxon>Cytophagia</taxon>
        <taxon>Cytophagales</taxon>
        <taxon>Hymenobacteraceae</taxon>
        <taxon>Hymenobacter</taxon>
    </lineage>
</organism>
<sequence>MPTLMLEAEAPAHRLPRWQQRQKNFDAAVPTVADCARRASVIPFHPSPMSSRELANLPALKSAQRAEFLRRARQLGHYFDALEQGLEERRFFTAAAEAVRLLPAAALQPHRVPGFYQPGPEAGGPGKGGALVFADGLLTAGPRGPVHVHAISIDTKVLGPGEQWDVSPPDGDAWAPDGLPSYVVVNVRRLILHPGAVVVVRGHAFSLLCQEYHSLAVADAGAHQVAIGPAPLGAGLPGPCQLAELVFRDVWGPLAVHAQSAAHAPGRRVVLAHHVSGLA</sequence>